<proteinExistence type="predicted"/>
<comment type="caution">
    <text evidence="3">The sequence shown here is derived from an EMBL/GenBank/DDBJ whole genome shotgun (WGS) entry which is preliminary data.</text>
</comment>
<dbReference type="Proteomes" id="UP000821837">
    <property type="component" value="Chromosome 1"/>
</dbReference>
<feature type="region of interest" description="Disordered" evidence="1">
    <location>
        <begin position="1"/>
        <end position="20"/>
    </location>
</feature>
<evidence type="ECO:0000313" key="4">
    <source>
        <dbReference type="Proteomes" id="UP000821837"/>
    </source>
</evidence>
<dbReference type="PANTHER" id="PTHR33327">
    <property type="entry name" value="ENDONUCLEASE"/>
    <property type="match status" value="1"/>
</dbReference>
<dbReference type="AlphaFoldDB" id="A0A9D4T9V1"/>
<accession>A0A9D4T9V1</accession>
<dbReference type="PANTHER" id="PTHR33327:SF3">
    <property type="entry name" value="RNA-DIRECTED DNA POLYMERASE"/>
    <property type="match status" value="1"/>
</dbReference>
<organism evidence="3 4">
    <name type="scientific">Rhipicephalus sanguineus</name>
    <name type="common">Brown dog tick</name>
    <name type="synonym">Ixodes sanguineus</name>
    <dbReference type="NCBI Taxonomy" id="34632"/>
    <lineage>
        <taxon>Eukaryota</taxon>
        <taxon>Metazoa</taxon>
        <taxon>Ecdysozoa</taxon>
        <taxon>Arthropoda</taxon>
        <taxon>Chelicerata</taxon>
        <taxon>Arachnida</taxon>
        <taxon>Acari</taxon>
        <taxon>Parasitiformes</taxon>
        <taxon>Ixodida</taxon>
        <taxon>Ixodoidea</taxon>
        <taxon>Ixodidae</taxon>
        <taxon>Rhipicephalinae</taxon>
        <taxon>Rhipicephalus</taxon>
        <taxon>Rhipicephalus</taxon>
    </lineage>
</organism>
<evidence type="ECO:0000313" key="3">
    <source>
        <dbReference type="EMBL" id="KAH7983479.1"/>
    </source>
</evidence>
<gene>
    <name evidence="3" type="ORF">HPB52_012302</name>
</gene>
<protein>
    <recommendedName>
        <fullName evidence="2">DUF7041 domain-containing protein</fullName>
    </recommendedName>
</protein>
<dbReference type="VEuPathDB" id="VectorBase:RSAN_038543"/>
<evidence type="ECO:0000256" key="1">
    <source>
        <dbReference type="SAM" id="MobiDB-lite"/>
    </source>
</evidence>
<name>A0A9D4T9V1_RHISA</name>
<dbReference type="EMBL" id="JABSTV010001245">
    <property type="protein sequence ID" value="KAH7983479.1"/>
    <property type="molecule type" value="Genomic_DNA"/>
</dbReference>
<dbReference type="Pfam" id="PF23055">
    <property type="entry name" value="DUF7041"/>
    <property type="match status" value="1"/>
</dbReference>
<evidence type="ECO:0000259" key="2">
    <source>
        <dbReference type="Pfam" id="PF23055"/>
    </source>
</evidence>
<reference evidence="3" key="1">
    <citation type="journal article" date="2020" name="Cell">
        <title>Large-Scale Comparative Analyses of Tick Genomes Elucidate Their Genetic Diversity and Vector Capacities.</title>
        <authorList>
            <consortium name="Tick Genome and Microbiome Consortium (TIGMIC)"/>
            <person name="Jia N."/>
            <person name="Wang J."/>
            <person name="Shi W."/>
            <person name="Du L."/>
            <person name="Sun Y."/>
            <person name="Zhan W."/>
            <person name="Jiang J.F."/>
            <person name="Wang Q."/>
            <person name="Zhang B."/>
            <person name="Ji P."/>
            <person name="Bell-Sakyi L."/>
            <person name="Cui X.M."/>
            <person name="Yuan T.T."/>
            <person name="Jiang B.G."/>
            <person name="Yang W.F."/>
            <person name="Lam T.T."/>
            <person name="Chang Q.C."/>
            <person name="Ding S.J."/>
            <person name="Wang X.J."/>
            <person name="Zhu J.G."/>
            <person name="Ruan X.D."/>
            <person name="Zhao L."/>
            <person name="Wei J.T."/>
            <person name="Ye R.Z."/>
            <person name="Que T.C."/>
            <person name="Du C.H."/>
            <person name="Zhou Y.H."/>
            <person name="Cheng J.X."/>
            <person name="Dai P.F."/>
            <person name="Guo W.B."/>
            <person name="Han X.H."/>
            <person name="Huang E.J."/>
            <person name="Li L.F."/>
            <person name="Wei W."/>
            <person name="Gao Y.C."/>
            <person name="Liu J.Z."/>
            <person name="Shao H.Z."/>
            <person name="Wang X."/>
            <person name="Wang C.C."/>
            <person name="Yang T.C."/>
            <person name="Huo Q.B."/>
            <person name="Li W."/>
            <person name="Chen H.Y."/>
            <person name="Chen S.E."/>
            <person name="Zhou L.G."/>
            <person name="Ni X.B."/>
            <person name="Tian J.H."/>
            <person name="Sheng Y."/>
            <person name="Liu T."/>
            <person name="Pan Y.S."/>
            <person name="Xia L.Y."/>
            <person name="Li J."/>
            <person name="Zhao F."/>
            <person name="Cao W.C."/>
        </authorList>
    </citation>
    <scope>NUCLEOTIDE SEQUENCE</scope>
    <source>
        <strain evidence="3">Rsan-2018</strain>
    </source>
</reference>
<reference evidence="3" key="2">
    <citation type="submission" date="2021-09" db="EMBL/GenBank/DDBJ databases">
        <authorList>
            <person name="Jia N."/>
            <person name="Wang J."/>
            <person name="Shi W."/>
            <person name="Du L."/>
            <person name="Sun Y."/>
            <person name="Zhan W."/>
            <person name="Jiang J."/>
            <person name="Wang Q."/>
            <person name="Zhang B."/>
            <person name="Ji P."/>
            <person name="Sakyi L.B."/>
            <person name="Cui X."/>
            <person name="Yuan T."/>
            <person name="Jiang B."/>
            <person name="Yang W."/>
            <person name="Lam T.T.-Y."/>
            <person name="Chang Q."/>
            <person name="Ding S."/>
            <person name="Wang X."/>
            <person name="Zhu J."/>
            <person name="Ruan X."/>
            <person name="Zhao L."/>
            <person name="Wei J."/>
            <person name="Que T."/>
            <person name="Du C."/>
            <person name="Cheng J."/>
            <person name="Dai P."/>
            <person name="Han X."/>
            <person name="Huang E."/>
            <person name="Gao Y."/>
            <person name="Liu J."/>
            <person name="Shao H."/>
            <person name="Ye R."/>
            <person name="Li L."/>
            <person name="Wei W."/>
            <person name="Wang X."/>
            <person name="Wang C."/>
            <person name="Huo Q."/>
            <person name="Li W."/>
            <person name="Guo W."/>
            <person name="Chen H."/>
            <person name="Chen S."/>
            <person name="Zhou L."/>
            <person name="Zhou L."/>
            <person name="Ni X."/>
            <person name="Tian J."/>
            <person name="Zhou Y."/>
            <person name="Sheng Y."/>
            <person name="Liu T."/>
            <person name="Pan Y."/>
            <person name="Xia L."/>
            <person name="Li J."/>
            <person name="Zhao F."/>
            <person name="Cao W."/>
        </authorList>
    </citation>
    <scope>NUCLEOTIDE SEQUENCE</scope>
    <source>
        <strain evidence="3">Rsan-2018</strain>
        <tissue evidence="3">Larvae</tissue>
    </source>
</reference>
<keyword evidence="4" id="KW-1185">Reference proteome</keyword>
<sequence>MDPDGSSPLPAGPDTQEDVRPGGVVVFQHVHLPPFWLNSPSTWFLQVEAHIRLRQITSQQNKYLHLVSLPSDVAEYLADVIASPHSSHSFYTLKAAIISHKSASEQIKLQ</sequence>
<dbReference type="InterPro" id="IPR055469">
    <property type="entry name" value="DUF7041"/>
</dbReference>
<feature type="domain" description="DUF7041" evidence="2">
    <location>
        <begin position="32"/>
        <end position="109"/>
    </location>
</feature>